<feature type="transmembrane region" description="Helical" evidence="2">
    <location>
        <begin position="21"/>
        <end position="40"/>
    </location>
</feature>
<evidence type="ECO:0000313" key="5">
    <source>
        <dbReference type="Proteomes" id="UP001066276"/>
    </source>
</evidence>
<dbReference type="Proteomes" id="UP001066276">
    <property type="component" value="Chromosome 4_2"/>
</dbReference>
<comment type="caution">
    <text evidence="4">The sequence shown here is derived from an EMBL/GenBank/DDBJ whole genome shotgun (WGS) entry which is preliminary data.</text>
</comment>
<name>A0AAV7S8Z6_PLEWA</name>
<dbReference type="AlphaFoldDB" id="A0AAV7S8Z6"/>
<feature type="region of interest" description="Disordered" evidence="1">
    <location>
        <begin position="209"/>
        <end position="235"/>
    </location>
</feature>
<keyword evidence="5" id="KW-1185">Reference proteome</keyword>
<organism evidence="4 5">
    <name type="scientific">Pleurodeles waltl</name>
    <name type="common">Iberian ribbed newt</name>
    <dbReference type="NCBI Taxonomy" id="8319"/>
    <lineage>
        <taxon>Eukaryota</taxon>
        <taxon>Metazoa</taxon>
        <taxon>Chordata</taxon>
        <taxon>Craniata</taxon>
        <taxon>Vertebrata</taxon>
        <taxon>Euteleostomi</taxon>
        <taxon>Amphibia</taxon>
        <taxon>Batrachia</taxon>
        <taxon>Caudata</taxon>
        <taxon>Salamandroidea</taxon>
        <taxon>Salamandridae</taxon>
        <taxon>Pleurodelinae</taxon>
        <taxon>Pleurodeles</taxon>
    </lineage>
</organism>
<proteinExistence type="predicted"/>
<keyword evidence="2" id="KW-1133">Transmembrane helix</keyword>
<evidence type="ECO:0000256" key="1">
    <source>
        <dbReference type="SAM" id="MobiDB-lite"/>
    </source>
</evidence>
<accession>A0AAV7S8Z6</accession>
<keyword evidence="2" id="KW-0472">Membrane</keyword>
<keyword evidence="2" id="KW-0812">Transmembrane</keyword>
<sequence length="717" mass="81955">MFWQQIWGCRRRHRRSCWRPFFVALGVAACLFYTLMTNGGKPWILPPVPSISQDQEEGAPSTSPCSLSWDQQQIMRQLEDAILRHLDEHSVESGKLSLRPFIGLKARKLYQHILRKIEYATLQPEENDFKNDLQLKKQHQGADKLWDLIFGQHRKHNMNCISKENLTQVELYEKLPLWLASVFKDGSIKKLFANLEKVLPNPLVAAEEASEMHPSESGPNTYKGDIVPGKDPPKEDKETLSHIWQICTIPKLHLNPVFNPKIKKYHCDVPFNMANVRVGFSHHCQAHLDQDNGPRYGNYPLGLGINHITIPGPENWTLTSAFGNSYTITVYREDRPSMLLFEDYVMCGFVQDCGLIIHPEEPCGLKPLAAEYLSTISQAQLPACESGDSKGQWVVPCLNCGDNRTCDWRAIMWQPHNCQHPILTKLEMQQCVEQKKVLFIGDSTNRGMMYYLIERVNSTFQEWYKLHGTKFYTNVNNGKSFISYSYYPQFWINAKHRPTFEKALEHLIFRSLPLEDTSHTILVVGGVQWLNWKHLNIIHDVLRRENLLNILVIIKSIGMGFHQPVDGLRSLSPAEVRHLWDENKMILDKAKLFGYEVIDTLSITMGRYKEFLPGSCGCHFHEVVKSNVQKVGALMKTSLSMYDDAKKYFNSHQRLPSLSDSASNATLSYHVAGPVNQVYSEILLSRMCARSGSSPNMAAAEDALVKLKTDFDAHKPS</sequence>
<dbReference type="PANTHER" id="PTHR14776:SF1">
    <property type="entry name" value="CADHERIN-LIKE AND PC-ESTERASE DOMAIN-CONTAINING PROTEIN 1"/>
    <property type="match status" value="1"/>
</dbReference>
<reference evidence="4" key="1">
    <citation type="journal article" date="2022" name="bioRxiv">
        <title>Sequencing and chromosome-scale assembly of the giantPleurodeles waltlgenome.</title>
        <authorList>
            <person name="Brown T."/>
            <person name="Elewa A."/>
            <person name="Iarovenko S."/>
            <person name="Subramanian E."/>
            <person name="Araus A.J."/>
            <person name="Petzold A."/>
            <person name="Susuki M."/>
            <person name="Suzuki K.-i.T."/>
            <person name="Hayashi T."/>
            <person name="Toyoda A."/>
            <person name="Oliveira C."/>
            <person name="Osipova E."/>
            <person name="Leigh N.D."/>
            <person name="Simon A."/>
            <person name="Yun M.H."/>
        </authorList>
    </citation>
    <scope>NUCLEOTIDE SEQUENCE</scope>
    <source>
        <strain evidence="4">20211129_DDA</strain>
        <tissue evidence="4">Liver</tissue>
    </source>
</reference>
<evidence type="ECO:0000256" key="2">
    <source>
        <dbReference type="SAM" id="Phobius"/>
    </source>
</evidence>
<evidence type="ECO:0000259" key="3">
    <source>
        <dbReference type="Pfam" id="PF24536"/>
    </source>
</evidence>
<dbReference type="EMBL" id="JANPWB010000008">
    <property type="protein sequence ID" value="KAJ1161281.1"/>
    <property type="molecule type" value="Genomic_DNA"/>
</dbReference>
<dbReference type="Pfam" id="PF24536">
    <property type="entry name" value="NXPE4_C"/>
    <property type="match status" value="1"/>
</dbReference>
<protein>
    <recommendedName>
        <fullName evidence="3">NXPE C-terminal domain-containing protein</fullName>
    </recommendedName>
</protein>
<dbReference type="PANTHER" id="PTHR14776">
    <property type="entry name" value="CADHERIN-LIKE AND PC-ESTERASE DOMAIN-CONTAINING PROTEIN 1"/>
    <property type="match status" value="1"/>
</dbReference>
<feature type="domain" description="NXPE C-terminal" evidence="3">
    <location>
        <begin position="413"/>
        <end position="463"/>
    </location>
</feature>
<dbReference type="InterPro" id="IPR057106">
    <property type="entry name" value="NXPE4_C"/>
</dbReference>
<gene>
    <name evidence="4" type="ORF">NDU88_001768</name>
</gene>
<evidence type="ECO:0000313" key="4">
    <source>
        <dbReference type="EMBL" id="KAJ1161281.1"/>
    </source>
</evidence>